<name>A0A6J4U6A1_9BACT</name>
<dbReference type="SUPFAM" id="SSF51604">
    <property type="entry name" value="Enolase C-terminal domain-like"/>
    <property type="match status" value="1"/>
</dbReference>
<dbReference type="SUPFAM" id="SSF54826">
    <property type="entry name" value="Enolase N-terminal domain-like"/>
    <property type="match status" value="1"/>
</dbReference>
<dbReference type="InterPro" id="IPR036849">
    <property type="entry name" value="Enolase-like_C_sf"/>
</dbReference>
<dbReference type="CDD" id="cd03316">
    <property type="entry name" value="MR_like"/>
    <property type="match status" value="1"/>
</dbReference>
<evidence type="ECO:0000256" key="3">
    <source>
        <dbReference type="ARBA" id="ARBA00022842"/>
    </source>
</evidence>
<dbReference type="SFLD" id="SFLDG00179">
    <property type="entry name" value="mandelate_racemase"/>
    <property type="match status" value="1"/>
</dbReference>
<organism evidence="5">
    <name type="scientific">uncultured Thermomicrobiales bacterium</name>
    <dbReference type="NCBI Taxonomy" id="1645740"/>
    <lineage>
        <taxon>Bacteria</taxon>
        <taxon>Pseudomonadati</taxon>
        <taxon>Thermomicrobiota</taxon>
        <taxon>Thermomicrobia</taxon>
        <taxon>Thermomicrobiales</taxon>
        <taxon>environmental samples</taxon>
    </lineage>
</organism>
<dbReference type="PANTHER" id="PTHR13794">
    <property type="entry name" value="ENOLASE SUPERFAMILY, MANDELATE RACEMASE"/>
    <property type="match status" value="1"/>
</dbReference>
<dbReference type="Pfam" id="PF02746">
    <property type="entry name" value="MR_MLE_N"/>
    <property type="match status" value="1"/>
</dbReference>
<comment type="cofactor">
    <cofactor evidence="1">
        <name>Mg(2+)</name>
        <dbReference type="ChEBI" id="CHEBI:18420"/>
    </cofactor>
</comment>
<dbReference type="InterPro" id="IPR029017">
    <property type="entry name" value="Enolase-like_N"/>
</dbReference>
<protein>
    <recommendedName>
        <fullName evidence="4">Mandelate racemase/muconate lactonizing enzyme C-terminal domain-containing protein</fullName>
    </recommendedName>
</protein>
<dbReference type="GO" id="GO:0016836">
    <property type="term" value="F:hydro-lyase activity"/>
    <property type="evidence" value="ECO:0007669"/>
    <property type="project" value="TreeGrafter"/>
</dbReference>
<evidence type="ECO:0000259" key="4">
    <source>
        <dbReference type="SMART" id="SM00922"/>
    </source>
</evidence>
<accession>A0A6J4U6A1</accession>
<dbReference type="EMBL" id="CADCWK010000002">
    <property type="protein sequence ID" value="CAA9541103.1"/>
    <property type="molecule type" value="Genomic_DNA"/>
</dbReference>
<dbReference type="InterPro" id="IPR046945">
    <property type="entry name" value="RHMD-like"/>
</dbReference>
<dbReference type="GO" id="GO:0000287">
    <property type="term" value="F:magnesium ion binding"/>
    <property type="evidence" value="ECO:0007669"/>
    <property type="project" value="TreeGrafter"/>
</dbReference>
<dbReference type="SFLD" id="SFLDS00001">
    <property type="entry name" value="Enolase"/>
    <property type="match status" value="1"/>
</dbReference>
<keyword evidence="3" id="KW-0460">Magnesium</keyword>
<dbReference type="InterPro" id="IPR029065">
    <property type="entry name" value="Enolase_C-like"/>
</dbReference>
<keyword evidence="2" id="KW-0479">Metal-binding</keyword>
<dbReference type="PANTHER" id="PTHR13794:SF58">
    <property type="entry name" value="MITOCHONDRIAL ENOLASE SUPERFAMILY MEMBER 1"/>
    <property type="match status" value="1"/>
</dbReference>
<dbReference type="SMART" id="SM00922">
    <property type="entry name" value="MR_MLE"/>
    <property type="match status" value="1"/>
</dbReference>
<dbReference type="InterPro" id="IPR013342">
    <property type="entry name" value="Mandelate_racemase_C"/>
</dbReference>
<dbReference type="Gene3D" id="3.20.20.120">
    <property type="entry name" value="Enolase-like C-terminal domain"/>
    <property type="match status" value="1"/>
</dbReference>
<dbReference type="InterPro" id="IPR013341">
    <property type="entry name" value="Mandelate_racemase_N_dom"/>
</dbReference>
<evidence type="ECO:0000256" key="2">
    <source>
        <dbReference type="ARBA" id="ARBA00022723"/>
    </source>
</evidence>
<dbReference type="Gene3D" id="3.30.390.10">
    <property type="entry name" value="Enolase-like, N-terminal domain"/>
    <property type="match status" value="1"/>
</dbReference>
<feature type="domain" description="Mandelate racemase/muconate lactonizing enzyme C-terminal" evidence="4">
    <location>
        <begin position="136"/>
        <end position="246"/>
    </location>
</feature>
<evidence type="ECO:0000256" key="1">
    <source>
        <dbReference type="ARBA" id="ARBA00001946"/>
    </source>
</evidence>
<evidence type="ECO:0000313" key="5">
    <source>
        <dbReference type="EMBL" id="CAA9541103.1"/>
    </source>
</evidence>
<dbReference type="GO" id="GO:0016052">
    <property type="term" value="P:carbohydrate catabolic process"/>
    <property type="evidence" value="ECO:0007669"/>
    <property type="project" value="TreeGrafter"/>
</dbReference>
<gene>
    <name evidence="5" type="ORF">AVDCRST_MAG33-21</name>
</gene>
<sequence>MKITAVEAEIWRIPFAAEVRPAWSPGTVWREKSTTVYRVHTDAGLTGIGAGQGAPLLVRDRIAPRLVGHDPFAVERIFRVVVNWSGGAIGVPVACGIEMALWDLVGKAAGLPLYRLWGAHTDRLRAYASLVEQRTPERRAEDALHLLDQGYRAIKLRLHAPTMREDIAQVEAVRAAVGDRMEIMVDANQAQEPGTPGSEDDLVWGYRRALATCRELAPLDVVWMEEPLGRYAFDDLRRLAAASDVPIAGGENNVGLHEFRRLIDDDCYDVVQPDAAVSAGLGGLRKIAAYAEMHHKRFAPHHGGSGLGVAAHLQLSATCPNASYVELLQEPPALPVETFQGLITEPLVPDANGDVRLPEAPGLGVELNTSWERVA</sequence>
<reference evidence="5" key="1">
    <citation type="submission" date="2020-02" db="EMBL/GenBank/DDBJ databases">
        <authorList>
            <person name="Meier V. D."/>
        </authorList>
    </citation>
    <scope>NUCLEOTIDE SEQUENCE</scope>
    <source>
        <strain evidence="5">AVDCRST_MAG33</strain>
    </source>
</reference>
<proteinExistence type="predicted"/>
<dbReference type="Pfam" id="PF13378">
    <property type="entry name" value="MR_MLE_C"/>
    <property type="match status" value="1"/>
</dbReference>
<dbReference type="AlphaFoldDB" id="A0A6J4U6A1"/>